<evidence type="ECO:0000256" key="2">
    <source>
        <dbReference type="SAM" id="Phobius"/>
    </source>
</evidence>
<keyword evidence="2" id="KW-0812">Transmembrane</keyword>
<feature type="transmembrane region" description="Helical" evidence="2">
    <location>
        <begin position="81"/>
        <end position="102"/>
    </location>
</feature>
<keyword evidence="2" id="KW-0472">Membrane</keyword>
<feature type="transmembrane region" description="Helical" evidence="2">
    <location>
        <begin position="117"/>
        <end position="144"/>
    </location>
</feature>
<sequence>MTSLTVVTLIIMLYGALSSHGYGRALALGGATPVGAALVAGGTAVPTFYFVAVGAGVALLAGFLDRSRQFHRSTARPVPGLAALVAFAAWSTLVTLVAPLLFDGLSVSASGGAEARLAAGIVTSSNLAQIVYLVLGLCVVVYLARAREAGPELIGLAAGLATLLSFWAYLGATFAVPFPTGLFDNSPTFVFIDTLPGGAPRVRGIFSEPAGLAMSSLVTVAYMASRVHQVAGLRRVGVIIMIALAAYLGAVSTSASFVVAAVALIVTSGVVFVVRVTLRRGSIGALTLVGTAITVMAATLLLPRLVGWVQRVVSSKVDSSSYDERSGADARSYGILLDTFGMGAGLGSNRPSSFLATLVSTTGLVGTALFIAAVVTVLRAGSKVPEYRPVAWALISVLIVKVISGPDLSDSSGILWMSIGLLARASLRDRVPRPEPSLSPGQLPTSWRETRSWISPSGR</sequence>
<keyword evidence="2" id="KW-1133">Transmembrane helix</keyword>
<feature type="transmembrane region" description="Helical" evidence="2">
    <location>
        <begin position="285"/>
        <end position="306"/>
    </location>
</feature>
<evidence type="ECO:0000256" key="1">
    <source>
        <dbReference type="SAM" id="MobiDB-lite"/>
    </source>
</evidence>
<proteinExistence type="predicted"/>
<accession>A0A846LS90</accession>
<protein>
    <submittedName>
        <fullName evidence="3">Uncharacterized protein</fullName>
    </submittedName>
</protein>
<reference evidence="3 4" key="1">
    <citation type="submission" date="2020-02" db="EMBL/GenBank/DDBJ databases">
        <title>Sequencing the genomes of 1000 actinobacteria strains.</title>
        <authorList>
            <person name="Klenk H.-P."/>
        </authorList>
    </citation>
    <scope>NUCLEOTIDE SEQUENCE [LARGE SCALE GENOMIC DNA]</scope>
    <source>
        <strain evidence="3 4">DSM 45201</strain>
    </source>
</reference>
<dbReference type="RefSeq" id="WP_166753940.1">
    <property type="nucleotide sequence ID" value="NZ_BAABJU010000010.1"/>
</dbReference>
<feature type="transmembrane region" description="Helical" evidence="2">
    <location>
        <begin position="232"/>
        <end position="251"/>
    </location>
</feature>
<evidence type="ECO:0000313" key="4">
    <source>
        <dbReference type="Proteomes" id="UP000552836"/>
    </source>
</evidence>
<comment type="caution">
    <text evidence="3">The sequence shown here is derived from an EMBL/GenBank/DDBJ whole genome shotgun (WGS) entry which is preliminary data.</text>
</comment>
<dbReference type="EMBL" id="JAAMPA010000001">
    <property type="protein sequence ID" value="NIH66339.1"/>
    <property type="molecule type" value="Genomic_DNA"/>
</dbReference>
<feature type="region of interest" description="Disordered" evidence="1">
    <location>
        <begin position="431"/>
        <end position="459"/>
    </location>
</feature>
<gene>
    <name evidence="3" type="ORF">FB380_000785</name>
</gene>
<feature type="transmembrane region" description="Helical" evidence="2">
    <location>
        <begin position="205"/>
        <end position="225"/>
    </location>
</feature>
<feature type="compositionally biased region" description="Polar residues" evidence="1">
    <location>
        <begin position="439"/>
        <end position="459"/>
    </location>
</feature>
<dbReference type="Proteomes" id="UP000552836">
    <property type="component" value="Unassembled WGS sequence"/>
</dbReference>
<name>A0A846LS90_9ACTN</name>
<feature type="transmembrane region" description="Helical" evidence="2">
    <location>
        <begin position="354"/>
        <end position="378"/>
    </location>
</feature>
<organism evidence="3 4">
    <name type="scientific">Modestobacter marinus</name>
    <dbReference type="NCBI Taxonomy" id="477641"/>
    <lineage>
        <taxon>Bacteria</taxon>
        <taxon>Bacillati</taxon>
        <taxon>Actinomycetota</taxon>
        <taxon>Actinomycetes</taxon>
        <taxon>Geodermatophilales</taxon>
        <taxon>Geodermatophilaceae</taxon>
        <taxon>Modestobacter</taxon>
    </lineage>
</organism>
<feature type="transmembrane region" description="Helical" evidence="2">
    <location>
        <begin position="257"/>
        <end position="278"/>
    </location>
</feature>
<feature type="transmembrane region" description="Helical" evidence="2">
    <location>
        <begin position="34"/>
        <end position="60"/>
    </location>
</feature>
<dbReference type="AlphaFoldDB" id="A0A846LS90"/>
<feature type="transmembrane region" description="Helical" evidence="2">
    <location>
        <begin position="156"/>
        <end position="178"/>
    </location>
</feature>
<evidence type="ECO:0000313" key="3">
    <source>
        <dbReference type="EMBL" id="NIH66339.1"/>
    </source>
</evidence>